<feature type="transmembrane region" description="Helical" evidence="6">
    <location>
        <begin position="214"/>
        <end position="238"/>
    </location>
</feature>
<evidence type="ECO:0000256" key="5">
    <source>
        <dbReference type="ARBA" id="ARBA00023136"/>
    </source>
</evidence>
<keyword evidence="4 6" id="KW-1133">Transmembrane helix</keyword>
<feature type="transmembrane region" description="Helical" evidence="6">
    <location>
        <begin position="7"/>
        <end position="26"/>
    </location>
</feature>
<evidence type="ECO:0008006" key="9">
    <source>
        <dbReference type="Google" id="ProtNLM"/>
    </source>
</evidence>
<evidence type="ECO:0000256" key="2">
    <source>
        <dbReference type="ARBA" id="ARBA00022475"/>
    </source>
</evidence>
<evidence type="ECO:0000256" key="4">
    <source>
        <dbReference type="ARBA" id="ARBA00022989"/>
    </source>
</evidence>
<dbReference type="InterPro" id="IPR022791">
    <property type="entry name" value="L-PG_synthase/AglD"/>
</dbReference>
<sequence length="321" mass="36266">MNKRIVKILKIILPLLLGVFLVWYSLNSATPEEREELWLNILNANPWFLLLSMIFGGLSHLSRAYRWKFMLEPMGYKPRLPNSFMAVMAGYLANFGIPRSGEVLRAASLSSYEKIPFEKAFGTIISERIADVVVMLSITAFTLLLQTEYLLAYFNTHDINPLTSFGILVALLLVGILALQFIKRSQLSFLVRIKKMARGLLEGMRSIFRMKQKWAFIFHTLFIWLMYILMFYVIIFAVPGMENTEFSVIMAAFVVGSFAISATNGGIGVYPVAIGAILVVFGISKQTGEAFGWITWGTQTLLVLLLGGLSFIFLPIFNRQK</sequence>
<dbReference type="EMBL" id="LKTP01000035">
    <property type="protein sequence ID" value="KRG27449.1"/>
    <property type="molecule type" value="Genomic_DNA"/>
</dbReference>
<keyword evidence="8" id="KW-1185">Reference proteome</keyword>
<dbReference type="Proteomes" id="UP000051643">
    <property type="component" value="Unassembled WGS sequence"/>
</dbReference>
<accession>A0A0Q9Z6G5</accession>
<comment type="caution">
    <text evidence="7">The sequence shown here is derived from an EMBL/GenBank/DDBJ whole genome shotgun (WGS) entry which is preliminary data.</text>
</comment>
<dbReference type="PANTHER" id="PTHR39087">
    <property type="entry name" value="UPF0104 MEMBRANE PROTEIN MJ1595"/>
    <property type="match status" value="1"/>
</dbReference>
<evidence type="ECO:0000256" key="3">
    <source>
        <dbReference type="ARBA" id="ARBA00022692"/>
    </source>
</evidence>
<keyword evidence="2" id="KW-1003">Cell membrane</keyword>
<comment type="subcellular location">
    <subcellularLocation>
        <location evidence="1">Cell membrane</location>
        <topology evidence="1">Multi-pass membrane protein</topology>
    </subcellularLocation>
</comment>
<keyword evidence="3 6" id="KW-0812">Transmembrane</keyword>
<feature type="transmembrane region" description="Helical" evidence="6">
    <location>
        <begin position="162"/>
        <end position="182"/>
    </location>
</feature>
<evidence type="ECO:0000256" key="6">
    <source>
        <dbReference type="SAM" id="Phobius"/>
    </source>
</evidence>
<evidence type="ECO:0000256" key="1">
    <source>
        <dbReference type="ARBA" id="ARBA00004651"/>
    </source>
</evidence>
<dbReference type="RefSeq" id="WP_057482798.1">
    <property type="nucleotide sequence ID" value="NZ_BMWR01000005.1"/>
</dbReference>
<feature type="transmembrane region" description="Helical" evidence="6">
    <location>
        <begin position="244"/>
        <end position="260"/>
    </location>
</feature>
<name>A0A0Q9Z6G5_9FLAO</name>
<dbReference type="NCBIfam" id="TIGR00374">
    <property type="entry name" value="flippase-like domain"/>
    <property type="match status" value="1"/>
</dbReference>
<evidence type="ECO:0000313" key="7">
    <source>
        <dbReference type="EMBL" id="KRG27449.1"/>
    </source>
</evidence>
<dbReference type="PANTHER" id="PTHR39087:SF2">
    <property type="entry name" value="UPF0104 MEMBRANE PROTEIN MJ1595"/>
    <property type="match status" value="1"/>
</dbReference>
<dbReference type="GO" id="GO:0005886">
    <property type="term" value="C:plasma membrane"/>
    <property type="evidence" value="ECO:0007669"/>
    <property type="project" value="UniProtKB-SubCell"/>
</dbReference>
<dbReference type="Pfam" id="PF03706">
    <property type="entry name" value="LPG_synthase_TM"/>
    <property type="match status" value="1"/>
</dbReference>
<keyword evidence="5 6" id="KW-0472">Membrane</keyword>
<feature type="transmembrane region" description="Helical" evidence="6">
    <location>
        <begin position="296"/>
        <end position="317"/>
    </location>
</feature>
<organism evidence="7 8">
    <name type="scientific">Salegentibacter mishustinae</name>
    <dbReference type="NCBI Taxonomy" id="270918"/>
    <lineage>
        <taxon>Bacteria</taxon>
        <taxon>Pseudomonadati</taxon>
        <taxon>Bacteroidota</taxon>
        <taxon>Flavobacteriia</taxon>
        <taxon>Flavobacteriales</taxon>
        <taxon>Flavobacteriaceae</taxon>
        <taxon>Salegentibacter</taxon>
    </lineage>
</organism>
<dbReference type="AlphaFoldDB" id="A0A0Q9Z6G5"/>
<protein>
    <recommendedName>
        <fullName evidence="9">TIGR00374 family protein</fullName>
    </recommendedName>
</protein>
<gene>
    <name evidence="7" type="ORF">APR42_10215</name>
</gene>
<dbReference type="OrthoDB" id="9812094at2"/>
<proteinExistence type="predicted"/>
<feature type="transmembrane region" description="Helical" evidence="6">
    <location>
        <begin position="46"/>
        <end position="65"/>
    </location>
</feature>
<feature type="transmembrane region" description="Helical" evidence="6">
    <location>
        <begin position="267"/>
        <end position="284"/>
    </location>
</feature>
<feature type="transmembrane region" description="Helical" evidence="6">
    <location>
        <begin position="129"/>
        <end position="150"/>
    </location>
</feature>
<reference evidence="7" key="1">
    <citation type="submission" date="2015-10" db="EMBL/GenBank/DDBJ databases">
        <title>Draft genome sequence of Salegentibacter mishustinae KCTC 12263.</title>
        <authorList>
            <person name="Lin W."/>
            <person name="Zheng Q."/>
        </authorList>
    </citation>
    <scope>NUCLEOTIDE SEQUENCE [LARGE SCALE GENOMIC DNA]</scope>
    <source>
        <strain evidence="7">KCTC 12263</strain>
    </source>
</reference>
<dbReference type="STRING" id="270918.APR42_10215"/>
<evidence type="ECO:0000313" key="8">
    <source>
        <dbReference type="Proteomes" id="UP000051643"/>
    </source>
</evidence>